<dbReference type="AlphaFoldDB" id="A0A7J4IX03"/>
<proteinExistence type="predicted"/>
<organism evidence="1 2">
    <name type="scientific">Candidatus Iainarchaeum sp</name>
    <dbReference type="NCBI Taxonomy" id="3101447"/>
    <lineage>
        <taxon>Archaea</taxon>
        <taxon>Candidatus Iainarchaeota</taxon>
        <taxon>Candidatus Iainarchaeia</taxon>
        <taxon>Candidatus Iainarchaeales</taxon>
        <taxon>Candidatus Iainarchaeaceae</taxon>
        <taxon>Candidatus Iainarchaeum</taxon>
    </lineage>
</organism>
<protein>
    <submittedName>
        <fullName evidence="1">Uncharacterized protein</fullName>
    </submittedName>
</protein>
<gene>
    <name evidence="1" type="ORF">HA254_05025</name>
</gene>
<evidence type="ECO:0000313" key="1">
    <source>
        <dbReference type="EMBL" id="HIH10002.1"/>
    </source>
</evidence>
<reference evidence="2" key="1">
    <citation type="journal article" date="2020" name="bioRxiv">
        <title>A rank-normalized archaeal taxonomy based on genome phylogeny resolves widespread incomplete and uneven classifications.</title>
        <authorList>
            <person name="Rinke C."/>
            <person name="Chuvochina M."/>
            <person name="Mussig A.J."/>
            <person name="Chaumeil P.-A."/>
            <person name="Waite D.W."/>
            <person name="Whitman W.B."/>
            <person name="Parks D.H."/>
            <person name="Hugenholtz P."/>
        </authorList>
    </citation>
    <scope>NUCLEOTIDE SEQUENCE [LARGE SCALE GENOMIC DNA]</scope>
</reference>
<dbReference type="Proteomes" id="UP000565078">
    <property type="component" value="Unassembled WGS sequence"/>
</dbReference>
<sequence>MGLDVRAWNLLSSTERQERDRQLIKLGLTSNKLALMLLKKQAAISAQAMPRRVRKRETGLDKFG</sequence>
<dbReference type="EMBL" id="DUGC01000076">
    <property type="protein sequence ID" value="HIH10002.1"/>
    <property type="molecule type" value="Genomic_DNA"/>
</dbReference>
<evidence type="ECO:0000313" key="2">
    <source>
        <dbReference type="Proteomes" id="UP000565078"/>
    </source>
</evidence>
<comment type="caution">
    <text evidence="1">The sequence shown here is derived from an EMBL/GenBank/DDBJ whole genome shotgun (WGS) entry which is preliminary data.</text>
</comment>
<name>A0A7J4IX03_9ARCH</name>
<accession>A0A7J4IX03</accession>